<keyword evidence="1" id="KW-0472">Membrane</keyword>
<proteinExistence type="predicted"/>
<evidence type="ECO:0000313" key="2">
    <source>
        <dbReference type="EMBL" id="SFQ05846.1"/>
    </source>
</evidence>
<reference evidence="3" key="1">
    <citation type="submission" date="2016-10" db="EMBL/GenBank/DDBJ databases">
        <authorList>
            <person name="Varghese N."/>
            <person name="Submissions S."/>
        </authorList>
    </citation>
    <scope>NUCLEOTIDE SEQUENCE [LARGE SCALE GENOMIC DNA]</scope>
    <source>
        <strain evidence="3">OR362-8,ATCC BAA-1266,JCM 13504</strain>
    </source>
</reference>
<dbReference type="AlphaFoldDB" id="A0A1I5VFR9"/>
<name>A0A1I5VFR9_HYMAR</name>
<accession>A0A1I5VFR9</accession>
<protein>
    <submittedName>
        <fullName evidence="2">Uncharacterized protein</fullName>
    </submittedName>
</protein>
<sequence length="43" mass="4874">MSIIYGLITIIYLILMIYASFFDESAIVRAIPPSLLVTLKSWP</sequence>
<gene>
    <name evidence="2" type="ORF">SAMN04515668_1302</name>
</gene>
<dbReference type="EMBL" id="FOXS01000001">
    <property type="protein sequence ID" value="SFQ05846.1"/>
    <property type="molecule type" value="Genomic_DNA"/>
</dbReference>
<evidence type="ECO:0000313" key="3">
    <source>
        <dbReference type="Proteomes" id="UP000199029"/>
    </source>
</evidence>
<evidence type="ECO:0000256" key="1">
    <source>
        <dbReference type="SAM" id="Phobius"/>
    </source>
</evidence>
<keyword evidence="3" id="KW-1185">Reference proteome</keyword>
<feature type="transmembrane region" description="Helical" evidence="1">
    <location>
        <begin position="6"/>
        <end position="22"/>
    </location>
</feature>
<keyword evidence="1" id="KW-0812">Transmembrane</keyword>
<keyword evidence="1" id="KW-1133">Transmembrane helix</keyword>
<dbReference type="Proteomes" id="UP000199029">
    <property type="component" value="Unassembled WGS sequence"/>
</dbReference>
<organism evidence="2 3">
    <name type="scientific">Hymenobacter arizonensis</name>
    <name type="common">Siccationidurans arizonensis</name>
    <dbReference type="NCBI Taxonomy" id="1227077"/>
    <lineage>
        <taxon>Bacteria</taxon>
        <taxon>Pseudomonadati</taxon>
        <taxon>Bacteroidota</taxon>
        <taxon>Cytophagia</taxon>
        <taxon>Cytophagales</taxon>
        <taxon>Hymenobacteraceae</taxon>
        <taxon>Hymenobacter</taxon>
    </lineage>
</organism>